<protein>
    <recommendedName>
        <fullName evidence="6">ACT domain-containing protein</fullName>
    </recommendedName>
</protein>
<evidence type="ECO:0000256" key="5">
    <source>
        <dbReference type="ARBA" id="ARBA00023304"/>
    </source>
</evidence>
<dbReference type="SUPFAM" id="SSF55021">
    <property type="entry name" value="ACT-like"/>
    <property type="match status" value="1"/>
</dbReference>
<dbReference type="GO" id="GO:1990610">
    <property type="term" value="F:acetolactate synthase regulator activity"/>
    <property type="evidence" value="ECO:0007669"/>
    <property type="project" value="InterPro"/>
</dbReference>
<comment type="similarity">
    <text evidence="3">Belongs to the acetolactate synthase small subunit family.</text>
</comment>
<dbReference type="InterPro" id="IPR039557">
    <property type="entry name" value="AHAS_ACT"/>
</dbReference>
<dbReference type="CDD" id="cd04878">
    <property type="entry name" value="ACT_AHAS"/>
    <property type="match status" value="1"/>
</dbReference>
<accession>A0AA88UU73</accession>
<evidence type="ECO:0000256" key="3">
    <source>
        <dbReference type="ARBA" id="ARBA00006341"/>
    </source>
</evidence>
<dbReference type="InterPro" id="IPR054480">
    <property type="entry name" value="AHAS_small-like_ACT"/>
</dbReference>
<proteinExistence type="inferred from homology"/>
<keyword evidence="5" id="KW-0100">Branched-chain amino acid biosynthesis</keyword>
<dbReference type="InterPro" id="IPR045865">
    <property type="entry name" value="ACT-like_dom_sf"/>
</dbReference>
<name>A0AA88UU73_9ASTE</name>
<evidence type="ECO:0000313" key="8">
    <source>
        <dbReference type="Proteomes" id="UP001187471"/>
    </source>
</evidence>
<dbReference type="PROSITE" id="PS51671">
    <property type="entry name" value="ACT"/>
    <property type="match status" value="1"/>
</dbReference>
<dbReference type="AlphaFoldDB" id="A0AA88UU73"/>
<comment type="pathway">
    <text evidence="2">Amino-acid biosynthesis; L-valine biosynthesis; L-valine from pyruvate: step 1/4.</text>
</comment>
<gene>
    <name evidence="7" type="ORF">RJ640_007690</name>
</gene>
<organism evidence="7 8">
    <name type="scientific">Escallonia rubra</name>
    <dbReference type="NCBI Taxonomy" id="112253"/>
    <lineage>
        <taxon>Eukaryota</taxon>
        <taxon>Viridiplantae</taxon>
        <taxon>Streptophyta</taxon>
        <taxon>Embryophyta</taxon>
        <taxon>Tracheophyta</taxon>
        <taxon>Spermatophyta</taxon>
        <taxon>Magnoliopsida</taxon>
        <taxon>eudicotyledons</taxon>
        <taxon>Gunneridae</taxon>
        <taxon>Pentapetalae</taxon>
        <taxon>asterids</taxon>
        <taxon>campanulids</taxon>
        <taxon>Escalloniales</taxon>
        <taxon>Escalloniaceae</taxon>
        <taxon>Escallonia</taxon>
    </lineage>
</organism>
<sequence length="524" mass="59133">MEIIVLHAEKRRMINHTYQKNRYARLTTEEKAQYVEKVFESRKRRSSYVNSIAIASLRTKKRPKMTPVSLIRKEVDTWARILPLIHADKDYYTLMNSIYARRGDNGKEKKAFYCCIVSSPVHLKRQSELESRNLGKALIGDKQSRKRGPRKSYAKLQASDVQECNEKVRRHTISVFVRDESGIINRIAGVFSRRGYNIESLDVGLNKDKALFTIVVSGTEKVLQQVVEQLNKLVNVLKETAISVNDFNSKELVKRAKIFDGEFGIKGANNAIDSRCPKSFNHVELFRFHPMWEFPIKVIEQLSKLEFNVCNTKCYARTHPPTSSKWDVLKEGNNSGTSKPPANSLAPFTTITKSLPSLHSLPNIALEVMQLAKWNIFSVRFITEFSEDEELEMESMNLETSSSLTDLNDRTRLALSNSMVQIFRSCFQYFPYGEKTTPKPPYDIALTAASRGRCARLSSCVFKAASAASGDEMIMAVSSPSFRSVRTEDSLHGNGAAKRVYYSAQLSGNSNGEALAENCGGLAE</sequence>
<evidence type="ECO:0000313" key="7">
    <source>
        <dbReference type="EMBL" id="KAK2988397.1"/>
    </source>
</evidence>
<keyword evidence="4" id="KW-0028">Amino-acid biosynthesis</keyword>
<dbReference type="GO" id="GO:0009099">
    <property type="term" value="P:L-valine biosynthetic process"/>
    <property type="evidence" value="ECO:0007669"/>
    <property type="project" value="TreeGrafter"/>
</dbReference>
<dbReference type="Proteomes" id="UP001187471">
    <property type="component" value="Unassembled WGS sequence"/>
</dbReference>
<dbReference type="NCBIfam" id="TIGR00119">
    <property type="entry name" value="acolac_sm"/>
    <property type="match status" value="1"/>
</dbReference>
<dbReference type="Gene3D" id="3.30.70.260">
    <property type="match status" value="1"/>
</dbReference>
<keyword evidence="8" id="KW-1185">Reference proteome</keyword>
<dbReference type="FunFam" id="3.30.70.260:FF:000001">
    <property type="entry name" value="Acetolactate synthase, small subunit"/>
    <property type="match status" value="1"/>
</dbReference>
<evidence type="ECO:0000256" key="4">
    <source>
        <dbReference type="ARBA" id="ARBA00022605"/>
    </source>
</evidence>
<reference evidence="7" key="1">
    <citation type="submission" date="2022-12" db="EMBL/GenBank/DDBJ databases">
        <title>Draft genome assemblies for two species of Escallonia (Escalloniales).</title>
        <authorList>
            <person name="Chanderbali A."/>
            <person name="Dervinis C."/>
            <person name="Anghel I."/>
            <person name="Soltis D."/>
            <person name="Soltis P."/>
            <person name="Zapata F."/>
        </authorList>
    </citation>
    <scope>NUCLEOTIDE SEQUENCE</scope>
    <source>
        <strain evidence="7">UCBG92.1500</strain>
        <tissue evidence="7">Leaf</tissue>
    </source>
</reference>
<comment type="caution">
    <text evidence="7">The sequence shown here is derived from an EMBL/GenBank/DDBJ whole genome shotgun (WGS) entry which is preliminary data.</text>
</comment>
<dbReference type="InterPro" id="IPR002912">
    <property type="entry name" value="ACT_dom"/>
</dbReference>
<dbReference type="PANTHER" id="PTHR30239:SF0">
    <property type="entry name" value="ACETOLACTATE SYNTHASE SMALL SUBUNIT 1, CHLOROPLASTIC"/>
    <property type="match status" value="1"/>
</dbReference>
<dbReference type="GO" id="GO:0003984">
    <property type="term" value="F:acetolactate synthase activity"/>
    <property type="evidence" value="ECO:0007669"/>
    <property type="project" value="TreeGrafter"/>
</dbReference>
<dbReference type="PANTHER" id="PTHR30239">
    <property type="entry name" value="ACETOLACTATE SYNTHASE SMALL SUBUNIT"/>
    <property type="match status" value="1"/>
</dbReference>
<dbReference type="InterPro" id="IPR004789">
    <property type="entry name" value="Acetalactate_synth_ssu"/>
</dbReference>
<dbReference type="EMBL" id="JAVXUO010000878">
    <property type="protein sequence ID" value="KAK2988397.1"/>
    <property type="molecule type" value="Genomic_DNA"/>
</dbReference>
<dbReference type="GO" id="GO:0005829">
    <property type="term" value="C:cytosol"/>
    <property type="evidence" value="ECO:0007669"/>
    <property type="project" value="TreeGrafter"/>
</dbReference>
<evidence type="ECO:0000256" key="2">
    <source>
        <dbReference type="ARBA" id="ARBA00005025"/>
    </source>
</evidence>
<evidence type="ECO:0000256" key="1">
    <source>
        <dbReference type="ARBA" id="ARBA00004974"/>
    </source>
</evidence>
<feature type="domain" description="ACT" evidence="6">
    <location>
        <begin position="172"/>
        <end position="244"/>
    </location>
</feature>
<dbReference type="GO" id="GO:0009097">
    <property type="term" value="P:isoleucine biosynthetic process"/>
    <property type="evidence" value="ECO:0007669"/>
    <property type="project" value="TreeGrafter"/>
</dbReference>
<evidence type="ECO:0000259" key="6">
    <source>
        <dbReference type="PROSITE" id="PS51671"/>
    </source>
</evidence>
<dbReference type="Pfam" id="PF22629">
    <property type="entry name" value="ACT_AHAS_ss"/>
    <property type="match status" value="1"/>
</dbReference>
<comment type="pathway">
    <text evidence="1">Amino-acid biosynthesis; L-isoleucine biosynthesis; L-isoleucine from 2-oxobutanoate: step 1/4.</text>
</comment>